<reference evidence="1" key="1">
    <citation type="journal article" date="2017" name="Nature">
        <title>The sunflower genome provides insights into oil metabolism, flowering and Asterid evolution.</title>
        <authorList>
            <person name="Badouin H."/>
            <person name="Gouzy J."/>
            <person name="Grassa C.J."/>
            <person name="Murat F."/>
            <person name="Staton S.E."/>
            <person name="Cottret L."/>
            <person name="Lelandais-Briere C."/>
            <person name="Owens G.L."/>
            <person name="Carrere S."/>
            <person name="Mayjonade B."/>
            <person name="Legrand L."/>
            <person name="Gill N."/>
            <person name="Kane N.C."/>
            <person name="Bowers J.E."/>
            <person name="Hubner S."/>
            <person name="Bellec A."/>
            <person name="Berard A."/>
            <person name="Berges H."/>
            <person name="Blanchet N."/>
            <person name="Boniface M.C."/>
            <person name="Brunel D."/>
            <person name="Catrice O."/>
            <person name="Chaidir N."/>
            <person name="Claudel C."/>
            <person name="Donnadieu C."/>
            <person name="Faraut T."/>
            <person name="Fievet G."/>
            <person name="Helmstetter N."/>
            <person name="King M."/>
            <person name="Knapp S.J."/>
            <person name="Lai Z."/>
            <person name="Le Paslier M.C."/>
            <person name="Lippi Y."/>
            <person name="Lorenzon L."/>
            <person name="Mandel J.R."/>
            <person name="Marage G."/>
            <person name="Marchand G."/>
            <person name="Marquand E."/>
            <person name="Bret-Mestries E."/>
            <person name="Morien E."/>
            <person name="Nambeesan S."/>
            <person name="Nguyen T."/>
            <person name="Pegot-Espagnet P."/>
            <person name="Pouilly N."/>
            <person name="Raftis F."/>
            <person name="Sallet E."/>
            <person name="Schiex T."/>
            <person name="Thomas J."/>
            <person name="Vandecasteele C."/>
            <person name="Vares D."/>
            <person name="Vear F."/>
            <person name="Vautrin S."/>
            <person name="Crespi M."/>
            <person name="Mangin B."/>
            <person name="Burke J.M."/>
            <person name="Salse J."/>
            <person name="Munos S."/>
            <person name="Vincourt P."/>
            <person name="Rieseberg L.H."/>
            <person name="Langlade N.B."/>
        </authorList>
    </citation>
    <scope>NUCLEOTIDE SEQUENCE</scope>
    <source>
        <tissue evidence="1">Leaves</tissue>
    </source>
</reference>
<gene>
    <name evidence="1" type="ORF">HanXRQr2_Chr09g0377311</name>
</gene>
<evidence type="ECO:0000313" key="1">
    <source>
        <dbReference type="EMBL" id="KAF5789949.1"/>
    </source>
</evidence>
<organism evidence="1 2">
    <name type="scientific">Helianthus annuus</name>
    <name type="common">Common sunflower</name>
    <dbReference type="NCBI Taxonomy" id="4232"/>
    <lineage>
        <taxon>Eukaryota</taxon>
        <taxon>Viridiplantae</taxon>
        <taxon>Streptophyta</taxon>
        <taxon>Embryophyta</taxon>
        <taxon>Tracheophyta</taxon>
        <taxon>Spermatophyta</taxon>
        <taxon>Magnoliopsida</taxon>
        <taxon>eudicotyledons</taxon>
        <taxon>Gunneridae</taxon>
        <taxon>Pentapetalae</taxon>
        <taxon>asterids</taxon>
        <taxon>campanulids</taxon>
        <taxon>Asterales</taxon>
        <taxon>Asteraceae</taxon>
        <taxon>Asteroideae</taxon>
        <taxon>Heliantheae alliance</taxon>
        <taxon>Heliantheae</taxon>
        <taxon>Helianthus</taxon>
    </lineage>
</organism>
<name>A0A9K3N7P1_HELAN</name>
<dbReference type="AlphaFoldDB" id="A0A9K3N7P1"/>
<sequence length="94" mass="11059">MRLKSTVEIGHVVYIFSSTLKISHRIFNRQLSVSISASVIHSFKVTTRASGFFTNFYFAQLPLEPDYRVLVHFGWDRILFLLTYMKKMMIVSYM</sequence>
<dbReference type="EMBL" id="MNCJ02000324">
    <property type="protein sequence ID" value="KAF5789949.1"/>
    <property type="molecule type" value="Genomic_DNA"/>
</dbReference>
<evidence type="ECO:0000313" key="2">
    <source>
        <dbReference type="Proteomes" id="UP000215914"/>
    </source>
</evidence>
<accession>A0A9K3N7P1</accession>
<reference evidence="1" key="2">
    <citation type="submission" date="2020-06" db="EMBL/GenBank/DDBJ databases">
        <title>Helianthus annuus Genome sequencing and assembly Release 2.</title>
        <authorList>
            <person name="Gouzy J."/>
            <person name="Langlade N."/>
            <person name="Munos S."/>
        </authorList>
    </citation>
    <scope>NUCLEOTIDE SEQUENCE</scope>
    <source>
        <tissue evidence="1">Leaves</tissue>
    </source>
</reference>
<protein>
    <submittedName>
        <fullName evidence="1">Uncharacterized protein</fullName>
    </submittedName>
</protein>
<keyword evidence="2" id="KW-1185">Reference proteome</keyword>
<dbReference type="Gramene" id="mRNA:HanXRQr2_Chr09g0377311">
    <property type="protein sequence ID" value="mRNA:HanXRQr2_Chr09g0377311"/>
    <property type="gene ID" value="HanXRQr2_Chr09g0377311"/>
</dbReference>
<proteinExistence type="predicted"/>
<comment type="caution">
    <text evidence="1">The sequence shown here is derived from an EMBL/GenBank/DDBJ whole genome shotgun (WGS) entry which is preliminary data.</text>
</comment>
<dbReference type="Proteomes" id="UP000215914">
    <property type="component" value="Unassembled WGS sequence"/>
</dbReference>